<keyword evidence="3" id="KW-1185">Reference proteome</keyword>
<dbReference type="AlphaFoldDB" id="A0A2N9JEA8"/>
<accession>A0A2N9JEA8</accession>
<feature type="region of interest" description="Disordered" evidence="1">
    <location>
        <begin position="36"/>
        <end position="85"/>
    </location>
</feature>
<dbReference type="EMBL" id="LT985188">
    <property type="protein sequence ID" value="SPD85848.1"/>
    <property type="molecule type" value="Genomic_DNA"/>
</dbReference>
<evidence type="ECO:0000313" key="3">
    <source>
        <dbReference type="Proteomes" id="UP000238164"/>
    </source>
</evidence>
<gene>
    <name evidence="2" type="ORF">MPLG2_0812</name>
</gene>
<evidence type="ECO:0000256" key="1">
    <source>
        <dbReference type="SAM" id="MobiDB-lite"/>
    </source>
</evidence>
<sequence>MGGIWAWAADRAKGGHYAGPYRPEMRRFFLDTALPAADDSTPRRANAEGPITPRQKPFGESSSESVAERPAWTAAPSSADRAVGA</sequence>
<dbReference type="Proteomes" id="UP000238164">
    <property type="component" value="Chromosome 1"/>
</dbReference>
<dbReference type="KEGG" id="mgg:MPLG2_0812"/>
<evidence type="ECO:0000313" key="2">
    <source>
        <dbReference type="EMBL" id="SPD85848.1"/>
    </source>
</evidence>
<organism evidence="2 3">
    <name type="scientific">Micropruina glycogenica</name>
    <dbReference type="NCBI Taxonomy" id="75385"/>
    <lineage>
        <taxon>Bacteria</taxon>
        <taxon>Bacillati</taxon>
        <taxon>Actinomycetota</taxon>
        <taxon>Actinomycetes</taxon>
        <taxon>Propionibacteriales</taxon>
        <taxon>Nocardioidaceae</taxon>
        <taxon>Micropruina</taxon>
    </lineage>
</organism>
<protein>
    <submittedName>
        <fullName evidence="2">Uncharacterized protein</fullName>
    </submittedName>
</protein>
<proteinExistence type="predicted"/>
<reference evidence="2 3" key="1">
    <citation type="submission" date="2018-02" db="EMBL/GenBank/DDBJ databases">
        <authorList>
            <person name="Cohen D.B."/>
            <person name="Kent A.D."/>
        </authorList>
    </citation>
    <scope>NUCLEOTIDE SEQUENCE [LARGE SCALE GENOMIC DNA]</scope>
    <source>
        <strain evidence="2">1</strain>
    </source>
</reference>
<name>A0A2N9JEA8_9ACTN</name>